<dbReference type="SUPFAM" id="SSF51905">
    <property type="entry name" value="FAD/NAD(P)-binding domain"/>
    <property type="match status" value="1"/>
</dbReference>
<protein>
    <submittedName>
        <fullName evidence="3">NADP transhydrogenase subunit alpha</fullName>
    </submittedName>
</protein>
<dbReference type="InterPro" id="IPR050464">
    <property type="entry name" value="Zeta_carotene_desat/Oxidored"/>
</dbReference>
<dbReference type="GO" id="GO:0016491">
    <property type="term" value="F:oxidoreductase activity"/>
    <property type="evidence" value="ECO:0007669"/>
    <property type="project" value="InterPro"/>
</dbReference>
<feature type="region of interest" description="Disordered" evidence="1">
    <location>
        <begin position="1"/>
        <end position="26"/>
    </location>
</feature>
<evidence type="ECO:0000259" key="2">
    <source>
        <dbReference type="Pfam" id="PF01593"/>
    </source>
</evidence>
<evidence type="ECO:0000256" key="1">
    <source>
        <dbReference type="SAM" id="MobiDB-lite"/>
    </source>
</evidence>
<dbReference type="AlphaFoldDB" id="A0A1D7V449"/>
<sequence length="452" mass="51998">MKKNLKKKTGSSVSKKKISGKKISAQTKTKKKKESLAIIGTGIAGMGCAHFLQKEYDLTIFEKGSYIGGHTNTVDVDEDGTQIPIDTGFIVFNHVTYPNLKRLFEELNVPTKKSSMSFSVQHVPEGLEFCGSGINGLFAQRKNFFNLKFLRLLYNINRFNKDAPKILENSKYMDYTLDEYIVKEGYHRDLLDYYLVPMSSAVWSTPDDLMLQFPIYGLVRFFLNHGFMGLDTQHQWYTVHGGSREYVKRLTAPIQDRFQLNAEVSSVENVGKKVRVTLKNGKSNLFDKVILATHGNISLKLLKSPTPLQKELLKEFKYQKNIATLHTDDRSMPKTKLSWSSWNYRIEKVNGKMRPYTVYWMNSLQGVSKKKNYYVSINDPGTVDRRKIIQEIEYEHPLFSVGSLNAQARLSELNREGNVFFCGSYFRNGFHEDAFWSARELSETLLGKRVWN</sequence>
<dbReference type="EMBL" id="CP015218">
    <property type="protein sequence ID" value="AOP36573.1"/>
    <property type="molecule type" value="Genomic_DNA"/>
</dbReference>
<dbReference type="Gene3D" id="3.50.50.60">
    <property type="entry name" value="FAD/NAD(P)-binding domain"/>
    <property type="match status" value="2"/>
</dbReference>
<dbReference type="InterPro" id="IPR036188">
    <property type="entry name" value="FAD/NAD-bd_sf"/>
</dbReference>
<reference evidence="3 4" key="1">
    <citation type="submission" date="2016-04" db="EMBL/GenBank/DDBJ databases">
        <title>Complete genome seqeunce of Leptospira alstonii serovar Room22.</title>
        <authorList>
            <person name="Nally J.E."/>
            <person name="Bayles D.O."/>
            <person name="Hurley D."/>
            <person name="Fanning S."/>
            <person name="McMahon B.J."/>
            <person name="Arent Z."/>
        </authorList>
    </citation>
    <scope>NUCLEOTIDE SEQUENCE [LARGE SCALE GENOMIC DNA]</scope>
    <source>
        <strain evidence="3 4">GWTS #1</strain>
    </source>
</reference>
<dbReference type="OrthoDB" id="9814556at2"/>
<proteinExistence type="predicted"/>
<gene>
    <name evidence="3" type="ORF">A0128_21475</name>
</gene>
<feature type="compositionally biased region" description="Basic residues" evidence="1">
    <location>
        <begin position="1"/>
        <end position="20"/>
    </location>
</feature>
<dbReference type="Pfam" id="PF01593">
    <property type="entry name" value="Amino_oxidase"/>
    <property type="match status" value="1"/>
</dbReference>
<dbReference type="InterPro" id="IPR002937">
    <property type="entry name" value="Amino_oxidase"/>
</dbReference>
<organism evidence="3 4">
    <name type="scientific">Leptospira tipperaryensis</name>
    <dbReference type="NCBI Taxonomy" id="2564040"/>
    <lineage>
        <taxon>Bacteria</taxon>
        <taxon>Pseudomonadati</taxon>
        <taxon>Spirochaetota</taxon>
        <taxon>Spirochaetia</taxon>
        <taxon>Leptospirales</taxon>
        <taxon>Leptospiraceae</taxon>
        <taxon>Leptospira</taxon>
    </lineage>
</organism>
<evidence type="ECO:0000313" key="3">
    <source>
        <dbReference type="EMBL" id="AOP36573.1"/>
    </source>
</evidence>
<dbReference type="PANTHER" id="PTHR42923">
    <property type="entry name" value="PROTOPORPHYRINOGEN OXIDASE"/>
    <property type="match status" value="1"/>
</dbReference>
<dbReference type="RefSeq" id="WP_069609790.1">
    <property type="nucleotide sequence ID" value="NZ_CP015218.1"/>
</dbReference>
<dbReference type="KEGG" id="laj:A0128_21475"/>
<evidence type="ECO:0000313" key="4">
    <source>
        <dbReference type="Proteomes" id="UP000094197"/>
    </source>
</evidence>
<accession>A0A1D7V449</accession>
<name>A0A1D7V449_9LEPT</name>
<keyword evidence="4" id="KW-1185">Reference proteome</keyword>
<dbReference type="PANTHER" id="PTHR42923:SF17">
    <property type="entry name" value="AMINE OXIDASE DOMAIN-CONTAINING PROTEIN"/>
    <property type="match status" value="1"/>
</dbReference>
<dbReference type="Proteomes" id="UP000094197">
    <property type="component" value="Chromosome 2"/>
</dbReference>
<feature type="domain" description="Amine oxidase" evidence="2">
    <location>
        <begin position="43"/>
        <end position="316"/>
    </location>
</feature>